<dbReference type="PATRIC" id="fig|161398.10.peg.3090"/>
<keyword evidence="7" id="KW-1185">Reference proteome</keyword>
<dbReference type="SUPFAM" id="SSF53474">
    <property type="entry name" value="alpha/beta-Hydrolases"/>
    <property type="match status" value="1"/>
</dbReference>
<dbReference type="GO" id="GO:0009102">
    <property type="term" value="P:biotin biosynthetic process"/>
    <property type="evidence" value="ECO:0007669"/>
    <property type="project" value="UniProtKB-KW"/>
</dbReference>
<protein>
    <submittedName>
        <fullName evidence="6">Pimeloyl-CoA synthesis protein</fullName>
    </submittedName>
</protein>
<keyword evidence="1" id="KW-0719">Serine esterase</keyword>
<dbReference type="KEGG" id="pphe:PP2015_3031"/>
<proteinExistence type="predicted"/>
<keyword evidence="4" id="KW-0378">Hydrolase</keyword>
<dbReference type="Gene3D" id="3.40.50.1820">
    <property type="entry name" value="alpha/beta hydrolase"/>
    <property type="match status" value="1"/>
</dbReference>
<evidence type="ECO:0000256" key="2">
    <source>
        <dbReference type="ARBA" id="ARBA00022490"/>
    </source>
</evidence>
<dbReference type="InterPro" id="IPR000073">
    <property type="entry name" value="AB_hydrolase_1"/>
</dbReference>
<evidence type="ECO:0000259" key="5">
    <source>
        <dbReference type="Pfam" id="PF00561"/>
    </source>
</evidence>
<evidence type="ECO:0000256" key="3">
    <source>
        <dbReference type="ARBA" id="ARBA00022756"/>
    </source>
</evidence>
<evidence type="ECO:0000256" key="4">
    <source>
        <dbReference type="ARBA" id="ARBA00022801"/>
    </source>
</evidence>
<dbReference type="InterPro" id="IPR029058">
    <property type="entry name" value="AB_hydrolase_fold"/>
</dbReference>
<gene>
    <name evidence="6" type="ORF">PP2015_3031</name>
</gene>
<dbReference type="EMBL" id="CP013187">
    <property type="protein sequence ID" value="ALO43514.1"/>
    <property type="molecule type" value="Genomic_DNA"/>
</dbReference>
<reference evidence="6 7" key="1">
    <citation type="submission" date="2015-11" db="EMBL/GenBank/DDBJ databases">
        <authorList>
            <person name="Zhang Y."/>
            <person name="Guo Z."/>
        </authorList>
    </citation>
    <scope>NUCLEOTIDE SEQUENCE [LARGE SCALE GENOMIC DNA]</scope>
    <source>
        <strain evidence="6 7">KCTC 12086</strain>
    </source>
</reference>
<dbReference type="GO" id="GO:0052689">
    <property type="term" value="F:carboxylic ester hydrolase activity"/>
    <property type="evidence" value="ECO:0007669"/>
    <property type="project" value="UniProtKB-KW"/>
</dbReference>
<dbReference type="Pfam" id="PF00561">
    <property type="entry name" value="Abhydrolase_1"/>
    <property type="match status" value="1"/>
</dbReference>
<feature type="domain" description="AB hydrolase-1" evidence="5">
    <location>
        <begin position="5"/>
        <end position="233"/>
    </location>
</feature>
<evidence type="ECO:0000313" key="7">
    <source>
        <dbReference type="Proteomes" id="UP000061457"/>
    </source>
</evidence>
<sequence length="245" mass="27330">MQNEIVLLHGWGMNRQVWQLLEKELKVAVEGQVKSLDLPGFGHAPMPEKPYSLASVAEQVAEQLADNTTLVGWSLGGLVALHIAKYYPQKVNKVVLIASTPFFAESDDWLGIKVEVLENFKAQLLENSAKTIERFLAIQAMGSEHAKQDVKQLRAWLLDAPEANPEALSLGLDILLNDDYREVFGTLNQPVYGLFGKLDSLVPRRSVTKMKALNSNFEVEILPKASHAPFISHREESLNFLKSVL</sequence>
<dbReference type="InterPro" id="IPR050266">
    <property type="entry name" value="AB_hydrolase_sf"/>
</dbReference>
<accession>A0A0S2K4U1</accession>
<dbReference type="AlphaFoldDB" id="A0A0S2K4U1"/>
<name>A0A0S2K4U1_9GAMM</name>
<evidence type="ECO:0000256" key="1">
    <source>
        <dbReference type="ARBA" id="ARBA00022487"/>
    </source>
</evidence>
<dbReference type="NCBIfam" id="TIGR01738">
    <property type="entry name" value="bioH"/>
    <property type="match status" value="1"/>
</dbReference>
<dbReference type="PANTHER" id="PTHR43798">
    <property type="entry name" value="MONOACYLGLYCEROL LIPASE"/>
    <property type="match status" value="1"/>
</dbReference>
<dbReference type="STRING" id="161398.PP2015_3031"/>
<dbReference type="RefSeq" id="WP_058031166.1">
    <property type="nucleotide sequence ID" value="NZ_CP013187.1"/>
</dbReference>
<dbReference type="GO" id="GO:0016020">
    <property type="term" value="C:membrane"/>
    <property type="evidence" value="ECO:0007669"/>
    <property type="project" value="TreeGrafter"/>
</dbReference>
<evidence type="ECO:0000313" key="6">
    <source>
        <dbReference type="EMBL" id="ALO43514.1"/>
    </source>
</evidence>
<organism evidence="6 7">
    <name type="scientific">Pseudoalteromonas phenolica</name>
    <dbReference type="NCBI Taxonomy" id="161398"/>
    <lineage>
        <taxon>Bacteria</taxon>
        <taxon>Pseudomonadati</taxon>
        <taxon>Pseudomonadota</taxon>
        <taxon>Gammaproteobacteria</taxon>
        <taxon>Alteromonadales</taxon>
        <taxon>Pseudoalteromonadaceae</taxon>
        <taxon>Pseudoalteromonas</taxon>
    </lineage>
</organism>
<dbReference type="InterPro" id="IPR010076">
    <property type="entry name" value="BioH"/>
</dbReference>
<dbReference type="Proteomes" id="UP000061457">
    <property type="component" value="Chromosome I"/>
</dbReference>
<dbReference type="PANTHER" id="PTHR43798:SF31">
    <property type="entry name" value="AB HYDROLASE SUPERFAMILY PROTEIN YCLE"/>
    <property type="match status" value="1"/>
</dbReference>
<keyword evidence="3" id="KW-0093">Biotin biosynthesis</keyword>
<dbReference type="OrthoDB" id="9780744at2"/>
<keyword evidence="2" id="KW-0963">Cytoplasm</keyword>